<name>A0A7K1L2L1_9ACTN</name>
<sequence length="61" mass="6498">MIQWRKSSYTGQEGGNCVELASLDSSVGIRDSKDPQGPHISVGREALTVLLGQIKAGDLDL</sequence>
<reference evidence="2 3" key="1">
    <citation type="submission" date="2019-11" db="EMBL/GenBank/DDBJ databases">
        <authorList>
            <person name="Cao P."/>
        </authorList>
    </citation>
    <scope>NUCLEOTIDE SEQUENCE [LARGE SCALE GENOMIC DNA]</scope>
    <source>
        <strain evidence="2 3">NEAU-AAG5</strain>
    </source>
</reference>
<protein>
    <submittedName>
        <fullName evidence="2">DUF397 domain-containing protein</fullName>
    </submittedName>
</protein>
<comment type="caution">
    <text evidence="2">The sequence shown here is derived from an EMBL/GenBank/DDBJ whole genome shotgun (WGS) entry which is preliminary data.</text>
</comment>
<dbReference type="RefSeq" id="WP_156217693.1">
    <property type="nucleotide sequence ID" value="NZ_WOFH01000006.1"/>
</dbReference>
<evidence type="ECO:0000259" key="1">
    <source>
        <dbReference type="Pfam" id="PF04149"/>
    </source>
</evidence>
<accession>A0A7K1L2L1</accession>
<evidence type="ECO:0000313" key="2">
    <source>
        <dbReference type="EMBL" id="MUN38505.1"/>
    </source>
</evidence>
<dbReference type="Proteomes" id="UP000432015">
    <property type="component" value="Unassembled WGS sequence"/>
</dbReference>
<dbReference type="InterPro" id="IPR007278">
    <property type="entry name" value="DUF397"/>
</dbReference>
<gene>
    <name evidence="2" type="ORF">GNZ18_18095</name>
</gene>
<evidence type="ECO:0000313" key="3">
    <source>
        <dbReference type="Proteomes" id="UP000432015"/>
    </source>
</evidence>
<dbReference type="EMBL" id="WOFH01000006">
    <property type="protein sequence ID" value="MUN38505.1"/>
    <property type="molecule type" value="Genomic_DNA"/>
</dbReference>
<dbReference type="Pfam" id="PF04149">
    <property type="entry name" value="DUF397"/>
    <property type="match status" value="1"/>
</dbReference>
<organism evidence="2 3">
    <name type="scientific">Actinomadura litoris</name>
    <dbReference type="NCBI Taxonomy" id="2678616"/>
    <lineage>
        <taxon>Bacteria</taxon>
        <taxon>Bacillati</taxon>
        <taxon>Actinomycetota</taxon>
        <taxon>Actinomycetes</taxon>
        <taxon>Streptosporangiales</taxon>
        <taxon>Thermomonosporaceae</taxon>
        <taxon>Actinomadura</taxon>
    </lineage>
</organism>
<dbReference type="AlphaFoldDB" id="A0A7K1L2L1"/>
<proteinExistence type="predicted"/>
<feature type="domain" description="DUF397" evidence="1">
    <location>
        <begin position="3"/>
        <end position="55"/>
    </location>
</feature>
<keyword evidence="3" id="KW-1185">Reference proteome</keyword>